<gene>
    <name evidence="1" type="ORF">LOK49_LG02G02670</name>
</gene>
<evidence type="ECO:0000313" key="2">
    <source>
        <dbReference type="Proteomes" id="UP001060215"/>
    </source>
</evidence>
<reference evidence="1 2" key="1">
    <citation type="journal article" date="2022" name="Plant J.">
        <title>Chromosome-level genome of Camellia lanceoleosa provides a valuable resource for understanding genome evolution and self-incompatibility.</title>
        <authorList>
            <person name="Gong W."/>
            <person name="Xiao S."/>
            <person name="Wang L."/>
            <person name="Liao Z."/>
            <person name="Chang Y."/>
            <person name="Mo W."/>
            <person name="Hu G."/>
            <person name="Li W."/>
            <person name="Zhao G."/>
            <person name="Zhu H."/>
            <person name="Hu X."/>
            <person name="Ji K."/>
            <person name="Xiang X."/>
            <person name="Song Q."/>
            <person name="Yuan D."/>
            <person name="Jin S."/>
            <person name="Zhang L."/>
        </authorList>
    </citation>
    <scope>NUCLEOTIDE SEQUENCE [LARGE SCALE GENOMIC DNA]</scope>
    <source>
        <strain evidence="1">SQ_2022a</strain>
    </source>
</reference>
<proteinExistence type="predicted"/>
<evidence type="ECO:0000313" key="1">
    <source>
        <dbReference type="EMBL" id="KAI8026329.1"/>
    </source>
</evidence>
<dbReference type="EMBL" id="CM045760">
    <property type="protein sequence ID" value="KAI8026329.1"/>
    <property type="molecule type" value="Genomic_DNA"/>
</dbReference>
<keyword evidence="2" id="KW-1185">Reference proteome</keyword>
<protein>
    <submittedName>
        <fullName evidence="1">Uncharacterized protein</fullName>
    </submittedName>
</protein>
<organism evidence="1 2">
    <name type="scientific">Camellia lanceoleosa</name>
    <dbReference type="NCBI Taxonomy" id="1840588"/>
    <lineage>
        <taxon>Eukaryota</taxon>
        <taxon>Viridiplantae</taxon>
        <taxon>Streptophyta</taxon>
        <taxon>Embryophyta</taxon>
        <taxon>Tracheophyta</taxon>
        <taxon>Spermatophyta</taxon>
        <taxon>Magnoliopsida</taxon>
        <taxon>eudicotyledons</taxon>
        <taxon>Gunneridae</taxon>
        <taxon>Pentapetalae</taxon>
        <taxon>asterids</taxon>
        <taxon>Ericales</taxon>
        <taxon>Theaceae</taxon>
        <taxon>Camellia</taxon>
    </lineage>
</organism>
<dbReference type="Proteomes" id="UP001060215">
    <property type="component" value="Chromosome 3"/>
</dbReference>
<accession>A0ACC0ILX5</accession>
<sequence length="197" mass="22798">MALSFLMAETIALVGAAAGAMKAVAEAKPIFWDPLMTKVNLSENVEEINYYLNDAVNNLVSVKMDFKNEVERNKMKKPSEGYLEWNRRVMKIEEEVEELVANYKKSSKRFRFSSRSGFKEMMKKMYKRVINLRDESDQIREKILVNRPPETVLNMRAPDIKEFETLQKSLEQILDLLKGNKVKGIRIHGPWGLGKQP</sequence>
<comment type="caution">
    <text evidence="1">The sequence shown here is derived from an EMBL/GenBank/DDBJ whole genome shotgun (WGS) entry which is preliminary data.</text>
</comment>
<name>A0ACC0ILX5_9ERIC</name>